<protein>
    <submittedName>
        <fullName evidence="2">Uncharacterized protein</fullName>
    </submittedName>
</protein>
<keyword evidence="3" id="KW-1185">Reference proteome</keyword>
<dbReference type="EMBL" id="HG725887">
    <property type="protein sequence ID" value="CDJ70191.1"/>
    <property type="molecule type" value="Genomic_DNA"/>
</dbReference>
<dbReference type="AlphaFoldDB" id="U6N8J6"/>
<dbReference type="GeneID" id="25478117"/>
<name>U6N8J6_9EIME</name>
<dbReference type="RefSeq" id="XP_013438657.1">
    <property type="nucleotide sequence ID" value="XM_013583203.1"/>
</dbReference>
<gene>
    <name evidence="2" type="ORF">ENH_00079880</name>
</gene>
<keyword evidence="1" id="KW-0812">Transmembrane</keyword>
<accession>U6N8J6</accession>
<evidence type="ECO:0000256" key="1">
    <source>
        <dbReference type="SAM" id="Phobius"/>
    </source>
</evidence>
<dbReference type="VEuPathDB" id="ToxoDB:ENH_00079880"/>
<reference evidence="2" key="2">
    <citation type="submission" date="2013-10" db="EMBL/GenBank/DDBJ databases">
        <authorList>
            <person name="Aslett M."/>
        </authorList>
    </citation>
    <scope>NUCLEOTIDE SEQUENCE [LARGE SCALE GENOMIC DNA]</scope>
    <source>
        <strain evidence="2">Houghton</strain>
    </source>
</reference>
<keyword evidence="1" id="KW-0472">Membrane</keyword>
<dbReference type="Proteomes" id="UP000030754">
    <property type="component" value="Unassembled WGS sequence"/>
</dbReference>
<evidence type="ECO:0000313" key="3">
    <source>
        <dbReference type="Proteomes" id="UP000030754"/>
    </source>
</evidence>
<keyword evidence="1" id="KW-1133">Transmembrane helix</keyword>
<feature type="transmembrane region" description="Helical" evidence="1">
    <location>
        <begin position="51"/>
        <end position="73"/>
    </location>
</feature>
<organism evidence="2 3">
    <name type="scientific">Eimeria necatrix</name>
    <dbReference type="NCBI Taxonomy" id="51315"/>
    <lineage>
        <taxon>Eukaryota</taxon>
        <taxon>Sar</taxon>
        <taxon>Alveolata</taxon>
        <taxon>Apicomplexa</taxon>
        <taxon>Conoidasida</taxon>
        <taxon>Coccidia</taxon>
        <taxon>Eucoccidiorida</taxon>
        <taxon>Eimeriorina</taxon>
        <taxon>Eimeriidae</taxon>
        <taxon>Eimeria</taxon>
    </lineage>
</organism>
<reference evidence="2" key="1">
    <citation type="submission" date="2013-10" db="EMBL/GenBank/DDBJ databases">
        <title>Genomic analysis of the causative agents of coccidiosis in chickens.</title>
        <authorList>
            <person name="Reid A.J."/>
            <person name="Blake D."/>
            <person name="Billington K."/>
            <person name="Browne H."/>
            <person name="Dunn M."/>
            <person name="Hung S."/>
            <person name="Kawahara F."/>
            <person name="Miranda-Saavedra D."/>
            <person name="Mourier T."/>
            <person name="Nagra H."/>
            <person name="Otto T.D."/>
            <person name="Rawlings N."/>
            <person name="Sanchez A."/>
            <person name="Sanders M."/>
            <person name="Subramaniam C."/>
            <person name="Tay Y."/>
            <person name="Dear P."/>
            <person name="Doerig C."/>
            <person name="Gruber A."/>
            <person name="Parkinson J."/>
            <person name="Shirley M."/>
            <person name="Wan K.L."/>
            <person name="Berriman M."/>
            <person name="Tomley F."/>
            <person name="Pain A."/>
        </authorList>
    </citation>
    <scope>NUCLEOTIDE SEQUENCE [LARGE SCALE GENOMIC DNA]</scope>
    <source>
        <strain evidence="2">Houghton</strain>
    </source>
</reference>
<evidence type="ECO:0000313" key="2">
    <source>
        <dbReference type="EMBL" id="CDJ70191.1"/>
    </source>
</evidence>
<feature type="transmembrane region" description="Helical" evidence="1">
    <location>
        <begin position="106"/>
        <end position="132"/>
    </location>
</feature>
<proteinExistence type="predicted"/>
<sequence length="140" mass="14834">MEAAEVSGAGIAAIAHIWEAIFNSLGDSACSLKALAAAPFPRSLIGFAAPLLQAATFGVLLCLHCALFTISILHPRGSLCLVPRPFAAAAAAAAAADFYEVEVRCMQWACLCLYLLTTAFLTSVLLPFSALFELNRQFRV</sequence>